<evidence type="ECO:0000256" key="1">
    <source>
        <dbReference type="ARBA" id="ARBA00023002"/>
    </source>
</evidence>
<protein>
    <submittedName>
        <fullName evidence="4">2-oxoacid:acceptor oxidoreductase subunit alpha</fullName>
    </submittedName>
</protein>
<dbReference type="PANTHER" id="PTHR32154">
    <property type="entry name" value="PYRUVATE-FLAVODOXIN OXIDOREDUCTASE-RELATED"/>
    <property type="match status" value="1"/>
</dbReference>
<dbReference type="InterPro" id="IPR029061">
    <property type="entry name" value="THDP-binding"/>
</dbReference>
<dbReference type="InterPro" id="IPR002869">
    <property type="entry name" value="Pyrv_flavodox_OxRed_cen"/>
</dbReference>
<comment type="caution">
    <text evidence="4">The sequence shown here is derived from an EMBL/GenBank/DDBJ whole genome shotgun (WGS) entry which is preliminary data.</text>
</comment>
<dbReference type="SUPFAM" id="SSF52518">
    <property type="entry name" value="Thiamin diphosphate-binding fold (THDP-binding)"/>
    <property type="match status" value="1"/>
</dbReference>
<evidence type="ECO:0000259" key="2">
    <source>
        <dbReference type="Pfam" id="PF01558"/>
    </source>
</evidence>
<dbReference type="SUPFAM" id="SSF53323">
    <property type="entry name" value="Pyruvate-ferredoxin oxidoreductase, PFOR, domain III"/>
    <property type="match status" value="1"/>
</dbReference>
<dbReference type="InterPro" id="IPR050722">
    <property type="entry name" value="Pyruvate:ferred/Flavod_OxRd"/>
</dbReference>
<gene>
    <name evidence="4" type="ORF">IPP15_10125</name>
</gene>
<dbReference type="EMBL" id="JADKGY010000006">
    <property type="protein sequence ID" value="MBK9982764.1"/>
    <property type="molecule type" value="Genomic_DNA"/>
</dbReference>
<name>A0A9D7XMX9_9BACT</name>
<dbReference type="Gene3D" id="3.40.920.10">
    <property type="entry name" value="Pyruvate-ferredoxin oxidoreductase, PFOR, domain III"/>
    <property type="match status" value="1"/>
</dbReference>
<dbReference type="SUPFAM" id="SSF52922">
    <property type="entry name" value="TK C-terminal domain-like"/>
    <property type="match status" value="1"/>
</dbReference>
<dbReference type="Gene3D" id="3.40.50.970">
    <property type="match status" value="1"/>
</dbReference>
<accession>A0A9D7XMX9</accession>
<dbReference type="InterPro" id="IPR002880">
    <property type="entry name" value="Pyrv_Fd/Flavodoxin_OxRdtase_N"/>
</dbReference>
<dbReference type="FunFam" id="3.40.50.970:FF:000022">
    <property type="entry name" value="2-oxoglutarate ferredoxin oxidoreductase alpha subunit"/>
    <property type="match status" value="1"/>
</dbReference>
<dbReference type="AlphaFoldDB" id="A0A9D7XMX9"/>
<dbReference type="GO" id="GO:0016903">
    <property type="term" value="F:oxidoreductase activity, acting on the aldehyde or oxo group of donors"/>
    <property type="evidence" value="ECO:0007669"/>
    <property type="project" value="InterPro"/>
</dbReference>
<keyword evidence="1" id="KW-0560">Oxidoreductase</keyword>
<dbReference type="NCBIfam" id="TIGR03710">
    <property type="entry name" value="OAFO_sf"/>
    <property type="match status" value="1"/>
</dbReference>
<feature type="domain" description="Pyruvate/ketoisovalerate oxidoreductase catalytic" evidence="2">
    <location>
        <begin position="44"/>
        <end position="209"/>
    </location>
</feature>
<dbReference type="InterPro" id="IPR009014">
    <property type="entry name" value="Transketo_C/PFOR_II"/>
</dbReference>
<proteinExistence type="predicted"/>
<reference evidence="4 5" key="1">
    <citation type="submission" date="2020-10" db="EMBL/GenBank/DDBJ databases">
        <title>Connecting structure to function with the recovery of over 1000 high-quality activated sludge metagenome-assembled genomes encoding full-length rRNA genes using long-read sequencing.</title>
        <authorList>
            <person name="Singleton C.M."/>
            <person name="Petriglieri F."/>
            <person name="Kristensen J.M."/>
            <person name="Kirkegaard R.H."/>
            <person name="Michaelsen T.Y."/>
            <person name="Andersen M.H."/>
            <person name="Karst S.M."/>
            <person name="Dueholm M.S."/>
            <person name="Nielsen P.H."/>
            <person name="Albertsen M."/>
        </authorList>
    </citation>
    <scope>NUCLEOTIDE SEQUENCE [LARGE SCALE GENOMIC DNA]</scope>
    <source>
        <strain evidence="4">Ribe_18-Q3-R11-54_MAXAC.273</strain>
    </source>
</reference>
<dbReference type="CDD" id="cd07034">
    <property type="entry name" value="TPP_PYR_PFOR_IOR-alpha_like"/>
    <property type="match status" value="1"/>
</dbReference>
<dbReference type="Proteomes" id="UP000808337">
    <property type="component" value="Unassembled WGS sequence"/>
</dbReference>
<evidence type="ECO:0000313" key="4">
    <source>
        <dbReference type="EMBL" id="MBK9982764.1"/>
    </source>
</evidence>
<dbReference type="GO" id="GO:0006979">
    <property type="term" value="P:response to oxidative stress"/>
    <property type="evidence" value="ECO:0007669"/>
    <property type="project" value="TreeGrafter"/>
</dbReference>
<dbReference type="InterPro" id="IPR022367">
    <property type="entry name" value="2-oxoacid/accept_OxRdtase_asu"/>
</dbReference>
<organism evidence="4 5">
    <name type="scientific">Candidatus Opimibacter skivensis</name>
    <dbReference type="NCBI Taxonomy" id="2982028"/>
    <lineage>
        <taxon>Bacteria</taxon>
        <taxon>Pseudomonadati</taxon>
        <taxon>Bacteroidota</taxon>
        <taxon>Saprospiria</taxon>
        <taxon>Saprospirales</taxon>
        <taxon>Saprospiraceae</taxon>
        <taxon>Candidatus Opimibacter</taxon>
    </lineage>
</organism>
<sequence length="635" mass="70448">MCRALSYISMGYAEIFIQYHKSFACMSSRGGVNDFVVRFANVNGTGSASANTMFAKSIFRMGVPVSAKNIFPSNIQGLPTWYEVRVNGSGFVGRREGINLMVSTNPQSIDQDMKSMIPGGYFMYDSTWPLAKEKRREDLQYLEIPLMELSNAHFSDPRFRQLFKNIIYVGALTALLNIDKNVLIGLLNDQFPGKEKVVANNVKALDLGIDYAKTHWKCPLSFHVSPLELTKGKIMMDGNTACGIGAVYGGATVMAWYPITPSTSVADAFEHYAKELRVDETTGKNKYAIIQAEDELAAIGVVIGANWNGARAFTATSGPGVSLMNEFLGLAYFAEIPTVLIDVQRAGPSTGMPTRTQQADIISAFYASHGDTKHVLVFPSTPAECFEMTAMAFDLAERLQTPIMVMTDLDLGMNDHISDPLSWDPKKKYDRGKVLSSDELNNIDKFGRYLDTDKDGITYRTLPGTHPTKGSFFTRGTSRDEYAGYSEDGAVYKRNMDRLLIKWNTAKTLVPAPEFYPDTNAAEIGALFFGTTTDSALEALDALRKQDIAIDGMRLKACPFPQTVIDFILDHEKVFVIEQNRDGQMRTILINELEVDPRRLLSVLNYDGMPITADQIIRQINNHIPQPQSASVPFI</sequence>
<dbReference type="Gene3D" id="3.40.50.920">
    <property type="match status" value="1"/>
</dbReference>
<evidence type="ECO:0000259" key="3">
    <source>
        <dbReference type="Pfam" id="PF01855"/>
    </source>
</evidence>
<evidence type="ECO:0000313" key="5">
    <source>
        <dbReference type="Proteomes" id="UP000808337"/>
    </source>
</evidence>
<dbReference type="Pfam" id="PF01558">
    <property type="entry name" value="POR"/>
    <property type="match status" value="1"/>
</dbReference>
<dbReference type="PANTHER" id="PTHR32154:SF29">
    <property type="entry name" value="BLR6743 PROTEIN"/>
    <property type="match status" value="1"/>
</dbReference>
<dbReference type="Pfam" id="PF01855">
    <property type="entry name" value="POR_N"/>
    <property type="match status" value="1"/>
</dbReference>
<feature type="domain" description="Pyruvate flavodoxin/ferredoxin oxidoreductase pyrimidine binding" evidence="3">
    <location>
        <begin position="245"/>
        <end position="408"/>
    </location>
</feature>
<dbReference type="InterPro" id="IPR019752">
    <property type="entry name" value="Pyrv/ketoisovalerate_OxRed_cat"/>
</dbReference>